<dbReference type="InterPro" id="IPR043128">
    <property type="entry name" value="Rev_trsase/Diguanyl_cyclase"/>
</dbReference>
<dbReference type="GO" id="GO:0052621">
    <property type="term" value="F:diguanylate cyclase activity"/>
    <property type="evidence" value="ECO:0007669"/>
    <property type="project" value="TreeGrafter"/>
</dbReference>
<dbReference type="Gene3D" id="3.30.70.270">
    <property type="match status" value="1"/>
</dbReference>
<dbReference type="STRING" id="1440774.Y900_002785"/>
<sequence length="365" mass="38941">MHGIGLWWRQPDHYDWLTSYLTARRLVTFMRWLMFAVLSTIAAANALALASPSGPQTPVQRAVTCVASAVLAVIALSYLWRWPTRVQSQVYSVAGNACIAVGVLAEADPRTALVGAVAFVGLAGYVAFFHTAPFLVLTLGTGVATAAVSAARIAMSGDTAMAVAKLLILCGGILAVPFCGQVIVHWLSVDSLKSSTDTLTGLPNRRGFFRSAQTLLRHADYRSRPHFTIAMIDLDGFKRLNDTLGHPTGDRVLVAVADILREVSGTDTAIARVGGEEFLYAQLSTPEHARESSEELRTAIAAAPWGVTASLGLASTVIRAPALKPLELIEWLIARADAAMYEAKRSGGNQIRFAGDLTGDGSEAH</sequence>
<dbReference type="CDD" id="cd01949">
    <property type="entry name" value="GGDEF"/>
    <property type="match status" value="1"/>
</dbReference>
<dbReference type="GO" id="GO:0043709">
    <property type="term" value="P:cell adhesion involved in single-species biofilm formation"/>
    <property type="evidence" value="ECO:0007669"/>
    <property type="project" value="TreeGrafter"/>
</dbReference>
<dbReference type="SUPFAM" id="SSF55073">
    <property type="entry name" value="Nucleotide cyclase"/>
    <property type="match status" value="1"/>
</dbReference>
<dbReference type="AlphaFoldDB" id="A0A064CDY3"/>
<evidence type="ECO:0000256" key="1">
    <source>
        <dbReference type="SAM" id="Phobius"/>
    </source>
</evidence>
<keyword evidence="1" id="KW-0472">Membrane</keyword>
<dbReference type="SMART" id="SM00267">
    <property type="entry name" value="GGDEF"/>
    <property type="match status" value="1"/>
</dbReference>
<evidence type="ECO:0000313" key="3">
    <source>
        <dbReference type="EMBL" id="KDE97891.1"/>
    </source>
</evidence>
<keyword evidence="1" id="KW-0812">Transmembrane</keyword>
<feature type="transmembrane region" description="Helical" evidence="1">
    <location>
        <begin position="62"/>
        <end position="80"/>
    </location>
</feature>
<name>A0A064CDY3_9MYCO</name>
<proteinExistence type="predicted"/>
<feature type="transmembrane region" description="Helical" evidence="1">
    <location>
        <begin position="134"/>
        <end position="154"/>
    </location>
</feature>
<dbReference type="Pfam" id="PF00990">
    <property type="entry name" value="GGDEF"/>
    <property type="match status" value="1"/>
</dbReference>
<dbReference type="InterPro" id="IPR050469">
    <property type="entry name" value="Diguanylate_Cyclase"/>
</dbReference>
<protein>
    <recommendedName>
        <fullName evidence="2">GGDEF domain-containing protein</fullName>
    </recommendedName>
</protein>
<dbReference type="eggNOG" id="COG2199">
    <property type="taxonomic scope" value="Bacteria"/>
</dbReference>
<keyword evidence="1" id="KW-1133">Transmembrane helix</keyword>
<feature type="domain" description="GGDEF" evidence="2">
    <location>
        <begin position="225"/>
        <end position="356"/>
    </location>
</feature>
<feature type="transmembrane region" description="Helical" evidence="1">
    <location>
        <begin position="166"/>
        <end position="187"/>
    </location>
</feature>
<evidence type="ECO:0000259" key="2">
    <source>
        <dbReference type="PROSITE" id="PS50887"/>
    </source>
</evidence>
<keyword evidence="4" id="KW-1185">Reference proteome</keyword>
<dbReference type="NCBIfam" id="TIGR00254">
    <property type="entry name" value="GGDEF"/>
    <property type="match status" value="1"/>
</dbReference>
<evidence type="ECO:0000313" key="4">
    <source>
        <dbReference type="Proteomes" id="UP000022835"/>
    </source>
</evidence>
<feature type="transmembrane region" description="Helical" evidence="1">
    <location>
        <begin position="29"/>
        <end position="50"/>
    </location>
</feature>
<dbReference type="PANTHER" id="PTHR45138">
    <property type="entry name" value="REGULATORY COMPONENTS OF SENSORY TRANSDUCTION SYSTEM"/>
    <property type="match status" value="1"/>
</dbReference>
<gene>
    <name evidence="3" type="ORF">Y900_002785</name>
</gene>
<accession>A0A064CDY3</accession>
<dbReference type="InterPro" id="IPR000160">
    <property type="entry name" value="GGDEF_dom"/>
</dbReference>
<reference evidence="3" key="1">
    <citation type="submission" date="2014-05" db="EMBL/GenBank/DDBJ databases">
        <title>Genome sequence of Mycobacterium aromaticivorans strain JS19b1T (= DSM 45407T).</title>
        <authorList>
            <person name="Kwak Y."/>
            <person name="Park G.-S."/>
            <person name="Li Q.X."/>
            <person name="Lee S.-E."/>
            <person name="Shin J.-H."/>
        </authorList>
    </citation>
    <scope>NUCLEOTIDE SEQUENCE [LARGE SCALE GENOMIC DNA]</scope>
    <source>
        <strain evidence="3">JS19b1</strain>
    </source>
</reference>
<organism evidence="3 4">
    <name type="scientific">Mycolicibacterium aromaticivorans JS19b1 = JCM 16368</name>
    <dbReference type="NCBI Taxonomy" id="1440774"/>
    <lineage>
        <taxon>Bacteria</taxon>
        <taxon>Bacillati</taxon>
        <taxon>Actinomycetota</taxon>
        <taxon>Actinomycetes</taxon>
        <taxon>Mycobacteriales</taxon>
        <taxon>Mycobacteriaceae</taxon>
        <taxon>Mycolicibacterium</taxon>
    </lineage>
</organism>
<dbReference type="EMBL" id="JALN02000001">
    <property type="protein sequence ID" value="KDE97891.1"/>
    <property type="molecule type" value="Genomic_DNA"/>
</dbReference>
<dbReference type="PROSITE" id="PS50887">
    <property type="entry name" value="GGDEF"/>
    <property type="match status" value="1"/>
</dbReference>
<dbReference type="PANTHER" id="PTHR45138:SF9">
    <property type="entry name" value="DIGUANYLATE CYCLASE DGCM-RELATED"/>
    <property type="match status" value="1"/>
</dbReference>
<dbReference type="GO" id="GO:1902201">
    <property type="term" value="P:negative regulation of bacterial-type flagellum-dependent cell motility"/>
    <property type="evidence" value="ECO:0007669"/>
    <property type="project" value="TreeGrafter"/>
</dbReference>
<dbReference type="Proteomes" id="UP000022835">
    <property type="component" value="Unassembled WGS sequence"/>
</dbReference>
<dbReference type="InterPro" id="IPR029787">
    <property type="entry name" value="Nucleotide_cyclase"/>
</dbReference>
<feature type="transmembrane region" description="Helical" evidence="1">
    <location>
        <begin position="112"/>
        <end position="128"/>
    </location>
</feature>
<comment type="caution">
    <text evidence="3">The sequence shown here is derived from an EMBL/GenBank/DDBJ whole genome shotgun (WGS) entry which is preliminary data.</text>
</comment>
<dbReference type="GO" id="GO:0005886">
    <property type="term" value="C:plasma membrane"/>
    <property type="evidence" value="ECO:0007669"/>
    <property type="project" value="TreeGrafter"/>
</dbReference>